<feature type="transmembrane region" description="Helical" evidence="6">
    <location>
        <begin position="361"/>
        <end position="380"/>
    </location>
</feature>
<dbReference type="PROSITE" id="PS50850">
    <property type="entry name" value="MFS"/>
    <property type="match status" value="1"/>
</dbReference>
<evidence type="ECO:0000256" key="4">
    <source>
        <dbReference type="ARBA" id="ARBA00022989"/>
    </source>
</evidence>
<keyword evidence="4 6" id="KW-1133">Transmembrane helix</keyword>
<proteinExistence type="predicted"/>
<feature type="transmembrane region" description="Helical" evidence="6">
    <location>
        <begin position="386"/>
        <end position="406"/>
    </location>
</feature>
<feature type="transmembrane region" description="Helical" evidence="6">
    <location>
        <begin position="292"/>
        <end position="313"/>
    </location>
</feature>
<feature type="transmembrane region" description="Helical" evidence="6">
    <location>
        <begin position="449"/>
        <end position="468"/>
    </location>
</feature>
<feature type="domain" description="Major facilitator superfamily (MFS) profile" evidence="7">
    <location>
        <begin position="56"/>
        <end position="473"/>
    </location>
</feature>
<feature type="transmembrane region" description="Helical" evidence="6">
    <location>
        <begin position="216"/>
        <end position="236"/>
    </location>
</feature>
<organism evidence="8 9">
    <name type="scientific">Caballeronia choica</name>
    <dbReference type="NCBI Taxonomy" id="326476"/>
    <lineage>
        <taxon>Bacteria</taxon>
        <taxon>Pseudomonadati</taxon>
        <taxon>Pseudomonadota</taxon>
        <taxon>Betaproteobacteria</taxon>
        <taxon>Burkholderiales</taxon>
        <taxon>Burkholderiaceae</taxon>
        <taxon>Caballeronia</taxon>
    </lineage>
</organism>
<protein>
    <submittedName>
        <fullName evidence="8">Major facilitator transporter</fullName>
    </submittedName>
</protein>
<evidence type="ECO:0000313" key="8">
    <source>
        <dbReference type="EMBL" id="SAL87218.1"/>
    </source>
</evidence>
<gene>
    <name evidence="8" type="ORF">AWB68_08321</name>
</gene>
<evidence type="ECO:0000256" key="1">
    <source>
        <dbReference type="ARBA" id="ARBA00004651"/>
    </source>
</evidence>
<evidence type="ECO:0000256" key="2">
    <source>
        <dbReference type="ARBA" id="ARBA00022475"/>
    </source>
</evidence>
<keyword evidence="3 6" id="KW-0812">Transmembrane</keyword>
<dbReference type="InterPro" id="IPR020846">
    <property type="entry name" value="MFS_dom"/>
</dbReference>
<dbReference type="Gene3D" id="1.20.1250.20">
    <property type="entry name" value="MFS general substrate transporter like domains"/>
    <property type="match status" value="2"/>
</dbReference>
<dbReference type="InterPro" id="IPR050382">
    <property type="entry name" value="MFS_Na/Anion_cotransporter"/>
</dbReference>
<evidence type="ECO:0000256" key="6">
    <source>
        <dbReference type="SAM" id="Phobius"/>
    </source>
</evidence>
<keyword evidence="5 6" id="KW-0472">Membrane</keyword>
<name>A0A158L1D5_9BURK</name>
<dbReference type="InterPro" id="IPR036259">
    <property type="entry name" value="MFS_trans_sf"/>
</dbReference>
<evidence type="ECO:0000256" key="3">
    <source>
        <dbReference type="ARBA" id="ARBA00022692"/>
    </source>
</evidence>
<dbReference type="Proteomes" id="UP000054770">
    <property type="component" value="Unassembled WGS sequence"/>
</dbReference>
<dbReference type="CDD" id="cd17319">
    <property type="entry name" value="MFS_ExuT_GudP_like"/>
    <property type="match status" value="1"/>
</dbReference>
<dbReference type="GO" id="GO:0022857">
    <property type="term" value="F:transmembrane transporter activity"/>
    <property type="evidence" value="ECO:0007669"/>
    <property type="project" value="InterPro"/>
</dbReference>
<feature type="transmembrane region" description="Helical" evidence="6">
    <location>
        <begin position="325"/>
        <end position="349"/>
    </location>
</feature>
<feature type="transmembrane region" description="Helical" evidence="6">
    <location>
        <begin position="183"/>
        <end position="210"/>
    </location>
</feature>
<dbReference type="AlphaFoldDB" id="A0A158L1D5"/>
<dbReference type="EMBL" id="FCON02000272">
    <property type="protein sequence ID" value="SAL87218.1"/>
    <property type="molecule type" value="Genomic_DNA"/>
</dbReference>
<keyword evidence="2" id="KW-1003">Cell membrane</keyword>
<accession>A0A158L1D5</accession>
<feature type="transmembrane region" description="Helical" evidence="6">
    <location>
        <begin position="81"/>
        <end position="105"/>
    </location>
</feature>
<feature type="transmembrane region" description="Helical" evidence="6">
    <location>
        <begin position="418"/>
        <end position="443"/>
    </location>
</feature>
<keyword evidence="9" id="KW-1185">Reference proteome</keyword>
<dbReference type="PANTHER" id="PTHR11662:SF399">
    <property type="entry name" value="FI19708P1-RELATED"/>
    <property type="match status" value="1"/>
</dbReference>
<evidence type="ECO:0000256" key="5">
    <source>
        <dbReference type="ARBA" id="ARBA00023136"/>
    </source>
</evidence>
<dbReference type="PIRSF" id="PIRSF002808">
    <property type="entry name" value="Hexose_phosphate_transp"/>
    <property type="match status" value="1"/>
</dbReference>
<dbReference type="InterPro" id="IPR000849">
    <property type="entry name" value="Sugar_P_transporter"/>
</dbReference>
<reference evidence="8" key="1">
    <citation type="submission" date="2016-01" db="EMBL/GenBank/DDBJ databases">
        <authorList>
            <person name="Peeters C."/>
        </authorList>
    </citation>
    <scope>NUCLEOTIDE SEQUENCE [LARGE SCALE GENOMIC DNA]</scope>
    <source>
        <strain evidence="8">LMG 22940</strain>
    </source>
</reference>
<evidence type="ECO:0000259" key="7">
    <source>
        <dbReference type="PROSITE" id="PS50850"/>
    </source>
</evidence>
<sequence length="480" mass="51164">MNSHTPSNDNSVGTPVIAAVIDPLEDPHRMSAPAGLSTGHAARSTVVKRTKVRYAILLMLFLVTAINVGDRAALSITGAAITAQLHISSVTLGYMFSAFAWAYVLGQLPGGLLLDRFGSVKVYGISLLLWSVITALQGMVGFLSASFAVGSLFALRFLLGLIESPVYPANSRLVGAWFPTKERGLATVIFNSSMYLSIALLAPMMGLIAHKVSWEAVYWVMGGLGIVASAVWFKLVKTPQGHPLVNAAELRHIEEGGGIKEIDTPGKKPRRKPSLKDLRVLLRNPMMWSIYLGKYCDTSLQYFFITWFPVYLVKYRGLNIMEAGALAAIPAVCGLLGALCGGAVCDVLLRRGVSLTLARKIPLVCGMTMGGTLLLCNFTTSMTLVTVLMSIAIFGKGVVAVDWTLVTDTAPPEIAGMAGGLFNMFGNISGIVTPVVIGYVVLLTGSFEGAMYLVAGHAFLGALAFLSMGKIHRLSLSAQT</sequence>
<evidence type="ECO:0000313" key="9">
    <source>
        <dbReference type="Proteomes" id="UP000054770"/>
    </source>
</evidence>
<comment type="subcellular location">
    <subcellularLocation>
        <location evidence="1">Cell membrane</location>
        <topology evidence="1">Multi-pass membrane protein</topology>
    </subcellularLocation>
</comment>
<dbReference type="Pfam" id="PF07690">
    <property type="entry name" value="MFS_1"/>
    <property type="match status" value="1"/>
</dbReference>
<dbReference type="InterPro" id="IPR011701">
    <property type="entry name" value="MFS"/>
</dbReference>
<dbReference type="SUPFAM" id="SSF103473">
    <property type="entry name" value="MFS general substrate transporter"/>
    <property type="match status" value="1"/>
</dbReference>
<dbReference type="RefSeq" id="WP_235028811.1">
    <property type="nucleotide sequence ID" value="NZ_FCON02000272.1"/>
</dbReference>
<feature type="transmembrane region" description="Helical" evidence="6">
    <location>
        <begin position="52"/>
        <end position="69"/>
    </location>
</feature>
<dbReference type="GO" id="GO:0005886">
    <property type="term" value="C:plasma membrane"/>
    <property type="evidence" value="ECO:0007669"/>
    <property type="project" value="UniProtKB-SubCell"/>
</dbReference>
<dbReference type="PANTHER" id="PTHR11662">
    <property type="entry name" value="SOLUTE CARRIER FAMILY 17"/>
    <property type="match status" value="1"/>
</dbReference>
<comment type="caution">
    <text evidence="8">The sequence shown here is derived from an EMBL/GenBank/DDBJ whole genome shotgun (WGS) entry which is preliminary data.</text>
</comment>